<evidence type="ECO:0000256" key="1">
    <source>
        <dbReference type="ARBA" id="ARBA00010815"/>
    </source>
</evidence>
<keyword evidence="5" id="KW-0443">Lipid metabolism</keyword>
<dbReference type="PANTHER" id="PTHR43667:SF1">
    <property type="entry name" value="CYCLOPROPANE-FATTY-ACYL-PHOSPHOLIPID SYNTHASE"/>
    <property type="match status" value="1"/>
</dbReference>
<dbReference type="Pfam" id="PF02353">
    <property type="entry name" value="CMAS"/>
    <property type="match status" value="1"/>
</dbReference>
<dbReference type="NCBIfam" id="NF008686">
    <property type="entry name" value="PRK11705.1"/>
    <property type="match status" value="1"/>
</dbReference>
<sequence length="369" mass="43335">MLRDLLNDFLAPCDIQINGSRPHDLQVVDSRFYKEVLKRGSLGLGESFMQGWWVSNDIEELLYRLIQANLSDKFKRKPTLFWYYLKSRLFNLQNKKRSIDVALKHYNIGNELYQYMLGKTMMYSCAYWKDAKTLEEAQERKLDLICKKLDLSAGQTVLDIGCGWGGFAKFASENYGVTVTGISIAAEQIEFAKTWCHKLPVEFRLQDYRDLDEKFDRIVSIGMFEHVGYKNYRIFMQTVHNCLKSNGLFLLHCIGGNEASTATDPWIHKYIFPNGLIPSPRQLTAAMEPYFTLEDWHNFGPDYELTLNAWQENFKNYWHCIKNSYDDLFYRMWLYYLNVSAASFKARHNNVWQLVLSKKGNIARYFSVR</sequence>
<dbReference type="Gene3D" id="3.40.50.150">
    <property type="entry name" value="Vaccinia Virus protein VP39"/>
    <property type="match status" value="1"/>
</dbReference>
<dbReference type="InterPro" id="IPR050723">
    <property type="entry name" value="CFA/CMAS"/>
</dbReference>
<proteinExistence type="inferred from homology"/>
<gene>
    <name evidence="6" type="primary">cfa</name>
    <name evidence="6" type="ORF">ACFFI0_13815</name>
</gene>
<dbReference type="GO" id="GO:0008825">
    <property type="term" value="F:cyclopropane-fatty-acyl-phospholipid synthase activity"/>
    <property type="evidence" value="ECO:0007669"/>
    <property type="project" value="UniProtKB-EC"/>
</dbReference>
<dbReference type="GO" id="GO:0032259">
    <property type="term" value="P:methylation"/>
    <property type="evidence" value="ECO:0007669"/>
    <property type="project" value="UniProtKB-KW"/>
</dbReference>
<dbReference type="PANTHER" id="PTHR43667">
    <property type="entry name" value="CYCLOPROPANE-FATTY-ACYL-PHOSPHOLIPID SYNTHASE"/>
    <property type="match status" value="1"/>
</dbReference>
<evidence type="ECO:0000256" key="5">
    <source>
        <dbReference type="ARBA" id="ARBA00023098"/>
    </source>
</evidence>
<dbReference type="RefSeq" id="WP_130855982.1">
    <property type="nucleotide sequence ID" value="NZ_JBHLWO010000002.1"/>
</dbReference>
<dbReference type="EMBL" id="JBHLWO010000002">
    <property type="protein sequence ID" value="MFC0319391.1"/>
    <property type="molecule type" value="Genomic_DNA"/>
</dbReference>
<dbReference type="SUPFAM" id="SSF53335">
    <property type="entry name" value="S-adenosyl-L-methionine-dependent methyltransferases"/>
    <property type="match status" value="1"/>
</dbReference>
<keyword evidence="4" id="KW-0949">S-adenosyl-L-methionine</keyword>
<reference evidence="6 7" key="1">
    <citation type="submission" date="2024-09" db="EMBL/GenBank/DDBJ databases">
        <authorList>
            <person name="Sun Q."/>
            <person name="Mori K."/>
        </authorList>
    </citation>
    <scope>NUCLEOTIDE SEQUENCE [LARGE SCALE GENOMIC DNA]</scope>
    <source>
        <strain evidence="6 7">CCM 7765</strain>
    </source>
</reference>
<evidence type="ECO:0000313" key="7">
    <source>
        <dbReference type="Proteomes" id="UP001589774"/>
    </source>
</evidence>
<evidence type="ECO:0000256" key="3">
    <source>
        <dbReference type="ARBA" id="ARBA00022679"/>
    </source>
</evidence>
<dbReference type="PIRSF" id="PIRSF003085">
    <property type="entry name" value="CMAS"/>
    <property type="match status" value="1"/>
</dbReference>
<dbReference type="CDD" id="cd02440">
    <property type="entry name" value="AdoMet_MTases"/>
    <property type="match status" value="1"/>
</dbReference>
<keyword evidence="3 6" id="KW-0808">Transferase</keyword>
<accession>A0ABV6HL16</accession>
<evidence type="ECO:0000313" key="6">
    <source>
        <dbReference type="EMBL" id="MFC0319391.1"/>
    </source>
</evidence>
<dbReference type="Proteomes" id="UP001589774">
    <property type="component" value="Unassembled WGS sequence"/>
</dbReference>
<dbReference type="InterPro" id="IPR029063">
    <property type="entry name" value="SAM-dependent_MTases_sf"/>
</dbReference>
<comment type="caution">
    <text evidence="6">The sequence shown here is derived from an EMBL/GenBank/DDBJ whole genome shotgun (WGS) entry which is preliminary data.</text>
</comment>
<comment type="similarity">
    <text evidence="1">Belongs to the CFA/CMAS family.</text>
</comment>
<dbReference type="InterPro" id="IPR003333">
    <property type="entry name" value="CMAS"/>
</dbReference>
<evidence type="ECO:0000256" key="4">
    <source>
        <dbReference type="ARBA" id="ARBA00022691"/>
    </source>
</evidence>
<organism evidence="6 7">
    <name type="scientific">Olivibacter oleidegradans</name>
    <dbReference type="NCBI Taxonomy" id="760123"/>
    <lineage>
        <taxon>Bacteria</taxon>
        <taxon>Pseudomonadati</taxon>
        <taxon>Bacteroidota</taxon>
        <taxon>Sphingobacteriia</taxon>
        <taxon>Sphingobacteriales</taxon>
        <taxon>Sphingobacteriaceae</taxon>
        <taxon>Olivibacter</taxon>
    </lineage>
</organism>
<name>A0ABV6HL16_9SPHI</name>
<evidence type="ECO:0000256" key="2">
    <source>
        <dbReference type="ARBA" id="ARBA00022603"/>
    </source>
</evidence>
<protein>
    <submittedName>
        <fullName evidence="6">Cyclopropane fatty acyl phospholipid synthase</fullName>
        <ecNumber evidence="6">2.1.1.79</ecNumber>
    </submittedName>
</protein>
<keyword evidence="2 6" id="KW-0489">Methyltransferase</keyword>
<dbReference type="EC" id="2.1.1.79" evidence="6"/>
<keyword evidence="7" id="KW-1185">Reference proteome</keyword>